<dbReference type="GeneTree" id="ENSGT00390000006493"/>
<dbReference type="GO" id="GO:0070181">
    <property type="term" value="F:small ribosomal subunit rRNA binding"/>
    <property type="evidence" value="ECO:0007669"/>
    <property type="project" value="TreeGrafter"/>
</dbReference>
<evidence type="ECO:0000313" key="3">
    <source>
        <dbReference type="Ensembl" id="ENSEASP00005050448.1"/>
    </source>
</evidence>
<proteinExistence type="predicted"/>
<dbReference type="GO" id="GO:0005763">
    <property type="term" value="C:mitochondrial small ribosomal subunit"/>
    <property type="evidence" value="ECO:0007669"/>
    <property type="project" value="TreeGrafter"/>
</dbReference>
<accession>A0A9L0JDM5</accession>
<dbReference type="Gene3D" id="4.10.640.10">
    <property type="entry name" value="Ribosomal protein S18"/>
    <property type="match status" value="1"/>
</dbReference>
<dbReference type="PANTHER" id="PTHR13479:SF66">
    <property type="entry name" value="LARGE RIBOSOMAL SUBUNIT PROTEIN ML66"/>
    <property type="match status" value="1"/>
</dbReference>
<sequence length="202" mass="22665">MGAAGSFALPRALLLMASQSNKKLAGHRAVFTASCDMEVSAVVGILGIPAVNGEVNPHLANHYGALFLPAISRKWTWLCLSSRRNPIPSEDVLLLSQFIRPHGGMLPRRITGLCQEEHRKIEECVKMAHRAGLLPNHRPRLPEGFVPKSKPQLNRYLTRWSPRSVKPIYNKGHRWNKVRMAVGSPLLKDNVSYSRRPLVLYH</sequence>
<keyword evidence="4" id="KW-1185">Reference proteome</keyword>
<keyword evidence="1" id="KW-0689">Ribosomal protein</keyword>
<dbReference type="AlphaFoldDB" id="A0A9L0JDM5"/>
<name>A0A9L0JDM5_EQUAS</name>
<reference evidence="3" key="3">
    <citation type="submission" date="2025-09" db="UniProtKB">
        <authorList>
            <consortium name="Ensembl"/>
        </authorList>
    </citation>
    <scope>IDENTIFICATION</scope>
</reference>
<dbReference type="InterPro" id="IPR001648">
    <property type="entry name" value="Ribosomal_bS18"/>
</dbReference>
<evidence type="ECO:0000256" key="1">
    <source>
        <dbReference type="ARBA" id="ARBA00022980"/>
    </source>
</evidence>
<dbReference type="GO" id="GO:0003735">
    <property type="term" value="F:structural constituent of ribosome"/>
    <property type="evidence" value="ECO:0007669"/>
    <property type="project" value="InterPro"/>
</dbReference>
<dbReference type="PRINTS" id="PR00974">
    <property type="entry name" value="RIBOSOMALS18"/>
</dbReference>
<dbReference type="Ensembl" id="ENSEAST00005069871.1">
    <property type="protein sequence ID" value="ENSEASP00005050448.1"/>
    <property type="gene ID" value="ENSEASG00005035068.1"/>
</dbReference>
<evidence type="ECO:0000256" key="2">
    <source>
        <dbReference type="ARBA" id="ARBA00023274"/>
    </source>
</evidence>
<reference evidence="3 4" key="1">
    <citation type="journal article" date="2020" name="Nat. Commun.">
        <title>Donkey genomes provide new insights into domestication and selection for coat color.</title>
        <authorList>
            <person name="Wang"/>
            <person name="C."/>
            <person name="Li"/>
            <person name="H."/>
            <person name="Guo"/>
            <person name="Y."/>
            <person name="Huang"/>
            <person name="J."/>
            <person name="Sun"/>
            <person name="Y."/>
            <person name="Min"/>
            <person name="J."/>
            <person name="Wang"/>
            <person name="J."/>
            <person name="Fang"/>
            <person name="X."/>
            <person name="Zhao"/>
            <person name="Z."/>
            <person name="Wang"/>
            <person name="S."/>
            <person name="Zhang"/>
            <person name="Y."/>
            <person name="Liu"/>
            <person name="Q."/>
            <person name="Jiang"/>
            <person name="Q."/>
            <person name="Wang"/>
            <person name="X."/>
            <person name="Guo"/>
            <person name="Y."/>
            <person name="Yang"/>
            <person name="C."/>
            <person name="Wang"/>
            <person name="Y."/>
            <person name="Tian"/>
            <person name="F."/>
            <person name="Zhuang"/>
            <person name="G."/>
            <person name="Fan"/>
            <person name="Y."/>
            <person name="Gao"/>
            <person name="Q."/>
            <person name="Li"/>
            <person name="Y."/>
            <person name="Ju"/>
            <person name="Z."/>
            <person name="Li"/>
            <person name="J."/>
            <person name="Li"/>
            <person name="R."/>
            <person name="Hou"/>
            <person name="M."/>
            <person name="Yang"/>
            <person name="G."/>
            <person name="Liu"/>
            <person name="G."/>
            <person name="Liu"/>
            <person name="W."/>
            <person name="Guo"/>
            <person name="J."/>
            <person name="Pan"/>
            <person name="S."/>
            <person name="Fan"/>
            <person name="G."/>
            <person name="Zhang"/>
            <person name="W."/>
            <person name="Zhang"/>
            <person name="R."/>
            <person name="Yu"/>
            <person name="J."/>
            <person name="Zhang"/>
            <person name="X."/>
            <person name="Yin"/>
            <person name="Q."/>
            <person name="Ji"/>
            <person name="C."/>
            <person name="Jin"/>
            <person name="Y."/>
            <person name="Yue"/>
            <person name="G."/>
            <person name="Liu"/>
            <person name="M."/>
            <person name="Xu"/>
            <person name="J."/>
            <person name="Liu"/>
            <person name="S."/>
            <person name="Jordana"/>
            <person name="J."/>
            <person name="Noce"/>
            <person name="A."/>
            <person name="Amills"/>
            <person name="M."/>
            <person name="Wu"/>
            <person name="D.D."/>
            <person name="Li"/>
            <person name="S."/>
            <person name="Zhou"/>
            <person name="X. and Zhong"/>
            <person name="J."/>
        </authorList>
    </citation>
    <scope>NUCLEOTIDE SEQUENCE [LARGE SCALE GENOMIC DNA]</scope>
</reference>
<keyword evidence="2" id="KW-0687">Ribonucleoprotein</keyword>
<reference evidence="3" key="2">
    <citation type="submission" date="2025-08" db="UniProtKB">
        <authorList>
            <consortium name="Ensembl"/>
        </authorList>
    </citation>
    <scope>IDENTIFICATION</scope>
</reference>
<dbReference type="Proteomes" id="UP000694387">
    <property type="component" value="Chromosome 8"/>
</dbReference>
<organism evidence="3 4">
    <name type="scientific">Equus asinus</name>
    <name type="common">Donkey</name>
    <name type="synonym">Equus africanus asinus</name>
    <dbReference type="NCBI Taxonomy" id="9793"/>
    <lineage>
        <taxon>Eukaryota</taxon>
        <taxon>Metazoa</taxon>
        <taxon>Chordata</taxon>
        <taxon>Craniata</taxon>
        <taxon>Vertebrata</taxon>
        <taxon>Euteleostomi</taxon>
        <taxon>Mammalia</taxon>
        <taxon>Eutheria</taxon>
        <taxon>Laurasiatheria</taxon>
        <taxon>Perissodactyla</taxon>
        <taxon>Equidae</taxon>
        <taxon>Equus</taxon>
    </lineage>
</organism>
<dbReference type="GO" id="GO:0032543">
    <property type="term" value="P:mitochondrial translation"/>
    <property type="evidence" value="ECO:0007669"/>
    <property type="project" value="TreeGrafter"/>
</dbReference>
<dbReference type="SUPFAM" id="SSF46911">
    <property type="entry name" value="Ribosomal protein S18"/>
    <property type="match status" value="1"/>
</dbReference>
<evidence type="ECO:0000313" key="4">
    <source>
        <dbReference type="Proteomes" id="UP000694387"/>
    </source>
</evidence>
<gene>
    <name evidence="3" type="primary">MRPS18A</name>
</gene>
<protein>
    <submittedName>
        <fullName evidence="3">Mitochondrial ribosomal protein S18A</fullName>
    </submittedName>
</protein>
<dbReference type="PANTHER" id="PTHR13479">
    <property type="entry name" value="30S RIBOSOMAL PROTEIN S18"/>
    <property type="match status" value="1"/>
</dbReference>
<dbReference type="Pfam" id="PF01084">
    <property type="entry name" value="Ribosomal_S18"/>
    <property type="match status" value="1"/>
</dbReference>
<dbReference type="InterPro" id="IPR036870">
    <property type="entry name" value="Ribosomal_bS18_sf"/>
</dbReference>